<keyword evidence="7" id="KW-0809">Transit peptide</keyword>
<dbReference type="RefSeq" id="XP_008079375.1">
    <property type="nucleotide sequence ID" value="XM_008081184.1"/>
</dbReference>
<dbReference type="InterPro" id="IPR047182">
    <property type="entry name" value="MRM1"/>
</dbReference>
<evidence type="ECO:0000256" key="9">
    <source>
        <dbReference type="ARBA" id="ARBA00034881"/>
    </source>
</evidence>
<dbReference type="InterPro" id="IPR029026">
    <property type="entry name" value="tRNA_m1G_MTases_N"/>
</dbReference>
<dbReference type="PANTHER" id="PTHR46103">
    <property type="entry name" value="RRNA METHYLTRANSFERASE 1, MITOCHONDRIAL"/>
    <property type="match status" value="1"/>
</dbReference>
<keyword evidence="6" id="KW-0949">S-adenosyl-L-methionine</keyword>
<feature type="compositionally biased region" description="Basic and acidic residues" evidence="10">
    <location>
        <begin position="75"/>
        <end position="114"/>
    </location>
</feature>
<proteinExistence type="inferred from homology"/>
<dbReference type="OrthoDB" id="270651at2759"/>
<dbReference type="STRING" id="1116229.S3E7B7"/>
<evidence type="ECO:0000256" key="8">
    <source>
        <dbReference type="ARBA" id="ARBA00023128"/>
    </source>
</evidence>
<dbReference type="GO" id="GO:0016435">
    <property type="term" value="F:rRNA (guanine) methyltransferase activity"/>
    <property type="evidence" value="ECO:0007669"/>
    <property type="project" value="TreeGrafter"/>
</dbReference>
<dbReference type="InterPro" id="IPR029028">
    <property type="entry name" value="Alpha/beta_knot_MTases"/>
</dbReference>
<keyword evidence="13" id="KW-1185">Reference proteome</keyword>
<dbReference type="GO" id="GO:0005739">
    <property type="term" value="C:mitochondrion"/>
    <property type="evidence" value="ECO:0007669"/>
    <property type="project" value="UniProtKB-SubCell"/>
</dbReference>
<dbReference type="CDD" id="cd18105">
    <property type="entry name" value="SpoU-like_MRM1"/>
    <property type="match status" value="1"/>
</dbReference>
<dbReference type="InterPro" id="IPR013123">
    <property type="entry name" value="SpoU_subst-bd"/>
</dbReference>
<keyword evidence="8" id="KW-0496">Mitochondrion</keyword>
<protein>
    <recommendedName>
        <fullName evidence="9">rRNA methyltransferase 1, mitochondrial</fullName>
    </recommendedName>
</protein>
<feature type="compositionally biased region" description="Basic and acidic residues" evidence="10">
    <location>
        <begin position="238"/>
        <end position="263"/>
    </location>
</feature>
<dbReference type="eggNOG" id="KOG0838">
    <property type="taxonomic scope" value="Eukaryota"/>
</dbReference>
<dbReference type="KEGG" id="glz:GLAREA_07236"/>
<dbReference type="GO" id="GO:0003723">
    <property type="term" value="F:RNA binding"/>
    <property type="evidence" value="ECO:0007669"/>
    <property type="project" value="InterPro"/>
</dbReference>
<feature type="region of interest" description="Disordered" evidence="10">
    <location>
        <begin position="202"/>
        <end position="305"/>
    </location>
</feature>
<evidence type="ECO:0000256" key="7">
    <source>
        <dbReference type="ARBA" id="ARBA00022946"/>
    </source>
</evidence>
<keyword evidence="4" id="KW-0489">Methyltransferase</keyword>
<dbReference type="Pfam" id="PF00588">
    <property type="entry name" value="SpoU_methylase"/>
    <property type="match status" value="1"/>
</dbReference>
<evidence type="ECO:0000256" key="4">
    <source>
        <dbReference type="ARBA" id="ARBA00022603"/>
    </source>
</evidence>
<organism evidence="12 13">
    <name type="scientific">Glarea lozoyensis (strain ATCC 20868 / MF5171)</name>
    <dbReference type="NCBI Taxonomy" id="1116229"/>
    <lineage>
        <taxon>Eukaryota</taxon>
        <taxon>Fungi</taxon>
        <taxon>Dikarya</taxon>
        <taxon>Ascomycota</taxon>
        <taxon>Pezizomycotina</taxon>
        <taxon>Leotiomycetes</taxon>
        <taxon>Helotiales</taxon>
        <taxon>Helotiaceae</taxon>
        <taxon>Glarea</taxon>
    </lineage>
</organism>
<dbReference type="SUPFAM" id="SSF75217">
    <property type="entry name" value="alpha/beta knot"/>
    <property type="match status" value="1"/>
</dbReference>
<comment type="similarity">
    <text evidence="2">Belongs to the class IV-like SAM-binding methyltransferase superfamily. RNA methyltransferase TrmH family.</text>
</comment>
<evidence type="ECO:0000256" key="1">
    <source>
        <dbReference type="ARBA" id="ARBA00004173"/>
    </source>
</evidence>
<accession>S3E7B7</accession>
<sequence>MNTLFHAKGTLHLGRVLCTSRQYHAGRGASVNTAIQRGIRKSKGLAFRSGSRGAKDPNDPRAKYVSGNLPVKYDLQQRAERRDESARNERPRNDRPARETGPKGYDREGRDPKIRRGIKVIKSNKEIDRKKPNPAGRRSSEGRFLFDSRERRESGFDGDAQSSRPSVGRDAGNSTESGGKKKWARISDREVAFAGYQQVKEMQKIKGESTSSTQYQSRNTSFGSDEKDSNRFSMQRRTPREENERPKFNERPRSSFGRRDDSKSGTSGWSPRSAERPSDRSSSDRTFRPRDDSNLGSGGDAGRFSMKRERFSGTAAMSIPPELATPGSSDIDASVSTPRITKHTMDDRFPLPIPYTTPSSEFLYGTSVVEAALTSRKAPTRQLYKLYIYTGENREKSSTDRDVDIAKLASRAGVKVSRMKSPDDLRMMDKMSGGRPHNGYVLEASPLPRLPITRLAEITNVDGVAGFKVTVDHQSKEDALVNGTNDFIKAPFTGPAAHPIVLFLDSVQDPGNLGGIIRTASFLGINAVAIATRNSASFTPVVLKASAGASENITLFSVSKPEVFIQESREAGWKIYAAVAPASGRDGYYSRKSVSTDRLGDPLVEGPCVLMLGGEGEGLRMNLRKKADVDVYIPGSAQRFTVDSLNVSVAAGILCSAFVKRRKGVVADAEAESEGDKQEVFSL</sequence>
<reference evidence="12 13" key="1">
    <citation type="journal article" date="2013" name="BMC Genomics">
        <title>Genomics-driven discovery of the pneumocandin biosynthetic gene cluster in the fungus Glarea lozoyensis.</title>
        <authorList>
            <person name="Chen L."/>
            <person name="Yue Q."/>
            <person name="Zhang X."/>
            <person name="Xiang M."/>
            <person name="Wang C."/>
            <person name="Li S."/>
            <person name="Che Y."/>
            <person name="Ortiz-Lopez F.J."/>
            <person name="Bills G.F."/>
            <person name="Liu X."/>
            <person name="An Z."/>
        </authorList>
    </citation>
    <scope>NUCLEOTIDE SEQUENCE [LARGE SCALE GENOMIC DNA]</scope>
    <source>
        <strain evidence="13">ATCC 20868 / MF5171</strain>
    </source>
</reference>
<dbReference type="SUPFAM" id="SSF55315">
    <property type="entry name" value="L30e-like"/>
    <property type="match status" value="1"/>
</dbReference>
<dbReference type="AlphaFoldDB" id="S3E7B7"/>
<dbReference type="SMART" id="SM00967">
    <property type="entry name" value="SpoU_sub_bind"/>
    <property type="match status" value="1"/>
</dbReference>
<dbReference type="Gene3D" id="3.30.1330.30">
    <property type="match status" value="1"/>
</dbReference>
<feature type="compositionally biased region" description="Basic and acidic residues" evidence="10">
    <location>
        <begin position="273"/>
        <end position="293"/>
    </location>
</feature>
<dbReference type="InterPro" id="IPR001537">
    <property type="entry name" value="SpoU_MeTrfase"/>
</dbReference>
<comment type="subcellular location">
    <subcellularLocation>
        <location evidence="1">Mitochondrion</location>
    </subcellularLocation>
</comment>
<evidence type="ECO:0000313" key="13">
    <source>
        <dbReference type="Proteomes" id="UP000016922"/>
    </source>
</evidence>
<dbReference type="InterPro" id="IPR029064">
    <property type="entry name" value="Ribosomal_eL30-like_sf"/>
</dbReference>
<feature type="compositionally biased region" description="Basic and acidic residues" evidence="10">
    <location>
        <begin position="138"/>
        <end position="155"/>
    </location>
</feature>
<dbReference type="Proteomes" id="UP000016922">
    <property type="component" value="Unassembled WGS sequence"/>
</dbReference>
<dbReference type="OMA" id="ENERPKF"/>
<dbReference type="HOGENOM" id="CLU_021322_5_2_1"/>
<gene>
    <name evidence="12" type="ORF">GLAREA_07236</name>
</gene>
<dbReference type="Gene3D" id="3.40.1280.10">
    <property type="match status" value="1"/>
</dbReference>
<name>S3E7B7_GLAL2</name>
<keyword evidence="5" id="KW-0808">Transferase</keyword>
<feature type="compositionally biased region" description="Polar residues" evidence="10">
    <location>
        <begin position="208"/>
        <end position="223"/>
    </location>
</feature>
<evidence type="ECO:0000256" key="5">
    <source>
        <dbReference type="ARBA" id="ARBA00022679"/>
    </source>
</evidence>
<evidence type="ECO:0000256" key="2">
    <source>
        <dbReference type="ARBA" id="ARBA00007228"/>
    </source>
</evidence>
<evidence type="ECO:0000313" key="12">
    <source>
        <dbReference type="EMBL" id="EPE34223.1"/>
    </source>
</evidence>
<keyword evidence="3" id="KW-0698">rRNA processing</keyword>
<dbReference type="PANTHER" id="PTHR46103:SF1">
    <property type="entry name" value="RRNA METHYLTRANSFERASE 1, MITOCHONDRIAL"/>
    <property type="match status" value="1"/>
</dbReference>
<dbReference type="GeneID" id="19466289"/>
<dbReference type="FunFam" id="3.30.1330.30:FF:000035">
    <property type="entry name" value="TrmH family RNA methyltransferase"/>
    <property type="match status" value="1"/>
</dbReference>
<dbReference type="InterPro" id="IPR047261">
    <property type="entry name" value="MRM1_MeTrfase_dom"/>
</dbReference>
<evidence type="ECO:0000256" key="6">
    <source>
        <dbReference type="ARBA" id="ARBA00022691"/>
    </source>
</evidence>
<evidence type="ECO:0000256" key="10">
    <source>
        <dbReference type="SAM" id="MobiDB-lite"/>
    </source>
</evidence>
<feature type="compositionally biased region" description="Basic and acidic residues" evidence="10">
    <location>
        <begin position="53"/>
        <end position="62"/>
    </location>
</feature>
<dbReference type="EMBL" id="KE145357">
    <property type="protein sequence ID" value="EPE34223.1"/>
    <property type="molecule type" value="Genomic_DNA"/>
</dbReference>
<evidence type="ECO:0000256" key="3">
    <source>
        <dbReference type="ARBA" id="ARBA00022552"/>
    </source>
</evidence>
<feature type="region of interest" description="Disordered" evidence="10">
    <location>
        <begin position="43"/>
        <end position="186"/>
    </location>
</feature>
<feature type="domain" description="RNA 2-O ribose methyltransferase substrate binding" evidence="11">
    <location>
        <begin position="362"/>
        <end position="450"/>
    </location>
</feature>
<evidence type="ECO:0000259" key="11">
    <source>
        <dbReference type="SMART" id="SM00967"/>
    </source>
</evidence>